<dbReference type="EMBL" id="BGPR01012670">
    <property type="protein sequence ID" value="GBN57123.1"/>
    <property type="molecule type" value="Genomic_DNA"/>
</dbReference>
<organism evidence="1 2">
    <name type="scientific">Araneus ventricosus</name>
    <name type="common">Orbweaver spider</name>
    <name type="synonym">Epeira ventricosa</name>
    <dbReference type="NCBI Taxonomy" id="182803"/>
    <lineage>
        <taxon>Eukaryota</taxon>
        <taxon>Metazoa</taxon>
        <taxon>Ecdysozoa</taxon>
        <taxon>Arthropoda</taxon>
        <taxon>Chelicerata</taxon>
        <taxon>Arachnida</taxon>
        <taxon>Araneae</taxon>
        <taxon>Araneomorphae</taxon>
        <taxon>Entelegynae</taxon>
        <taxon>Araneoidea</taxon>
        <taxon>Araneidae</taxon>
        <taxon>Araneus</taxon>
    </lineage>
</organism>
<sequence length="97" mass="10778">MFGFSETIPTIEKPALYCPSVVASGELSLRCQGYRKLLLFSSGGLSSRNESHTLFTYFYADVFDPEVAAMASEVEKLRITARLLSQLELKLTLGNHD</sequence>
<dbReference type="Proteomes" id="UP000499080">
    <property type="component" value="Unassembled WGS sequence"/>
</dbReference>
<protein>
    <submittedName>
        <fullName evidence="1">Uncharacterized protein</fullName>
    </submittedName>
</protein>
<comment type="caution">
    <text evidence="1">The sequence shown here is derived from an EMBL/GenBank/DDBJ whole genome shotgun (WGS) entry which is preliminary data.</text>
</comment>
<reference evidence="1 2" key="1">
    <citation type="journal article" date="2019" name="Sci. Rep.">
        <title>Orb-weaving spider Araneus ventricosus genome elucidates the spidroin gene catalogue.</title>
        <authorList>
            <person name="Kono N."/>
            <person name="Nakamura H."/>
            <person name="Ohtoshi R."/>
            <person name="Moran D.A.P."/>
            <person name="Shinohara A."/>
            <person name="Yoshida Y."/>
            <person name="Fujiwara M."/>
            <person name="Mori M."/>
            <person name="Tomita M."/>
            <person name="Arakawa K."/>
        </authorList>
    </citation>
    <scope>NUCLEOTIDE SEQUENCE [LARGE SCALE GENOMIC DNA]</scope>
</reference>
<evidence type="ECO:0000313" key="1">
    <source>
        <dbReference type="EMBL" id="GBN57123.1"/>
    </source>
</evidence>
<keyword evidence="2" id="KW-1185">Reference proteome</keyword>
<evidence type="ECO:0000313" key="2">
    <source>
        <dbReference type="Proteomes" id="UP000499080"/>
    </source>
</evidence>
<name>A0A4Y2Q1V2_ARAVE</name>
<proteinExistence type="predicted"/>
<dbReference type="AlphaFoldDB" id="A0A4Y2Q1V2"/>
<gene>
    <name evidence="1" type="ORF">AVEN_56367_1</name>
</gene>
<accession>A0A4Y2Q1V2</accession>